<evidence type="ECO:0000259" key="1">
    <source>
        <dbReference type="PROSITE" id="PS51819"/>
    </source>
</evidence>
<dbReference type="InterPro" id="IPR037523">
    <property type="entry name" value="VOC_core"/>
</dbReference>
<dbReference type="Gene3D" id="3.10.180.10">
    <property type="entry name" value="2,3-Dihydroxybiphenyl 1,2-Dioxygenase, domain 1"/>
    <property type="match status" value="1"/>
</dbReference>
<dbReference type="AlphaFoldDB" id="B7WS13"/>
<dbReference type="PANTHER" id="PTHR33993:SF14">
    <property type="entry name" value="GB|AAF24581.1"/>
    <property type="match status" value="1"/>
</dbReference>
<feature type="domain" description="VOC" evidence="1">
    <location>
        <begin position="3"/>
        <end position="113"/>
    </location>
</feature>
<dbReference type="InterPro" id="IPR052164">
    <property type="entry name" value="Anthracycline_SecMetBiosynth"/>
</dbReference>
<dbReference type="eggNOG" id="COG3324">
    <property type="taxonomic scope" value="Bacteria"/>
</dbReference>
<sequence length="114" mass="11948">MSEVSFIEMGSIAPEKTSHFFAALLGWTFHPIASQASPGGGWFETSTGGKVGLHGNDGAGAVLYFRVENMESAVAQVRALGGSAEDTIADEPGFGRFCNCADPQGLRFGLHQLA</sequence>
<proteinExistence type="predicted"/>
<dbReference type="RefSeq" id="WP_003057954.1">
    <property type="nucleotide sequence ID" value="NZ_AAUJ02000001.1"/>
</dbReference>
<evidence type="ECO:0000313" key="3">
    <source>
        <dbReference type="Proteomes" id="UP000003039"/>
    </source>
</evidence>
<dbReference type="SUPFAM" id="SSF54593">
    <property type="entry name" value="Glyoxalase/Bleomycin resistance protein/Dihydroxybiphenyl dioxygenase"/>
    <property type="match status" value="1"/>
</dbReference>
<dbReference type="InterPro" id="IPR029068">
    <property type="entry name" value="Glyas_Bleomycin-R_OHBP_Dase"/>
</dbReference>
<gene>
    <name evidence="2" type="ORF">CtesDRAFT_PD4015</name>
</gene>
<name>B7WS13_COMTK</name>
<dbReference type="PROSITE" id="PS51819">
    <property type="entry name" value="VOC"/>
    <property type="match status" value="1"/>
</dbReference>
<organism evidence="2 3">
    <name type="scientific">Comamonas testosteroni (strain DSM 14576 / KF-1)</name>
    <name type="common">Pseudomonas testosteroni</name>
    <dbReference type="NCBI Taxonomy" id="399795"/>
    <lineage>
        <taxon>Bacteria</taxon>
        <taxon>Pseudomonadati</taxon>
        <taxon>Pseudomonadota</taxon>
        <taxon>Betaproteobacteria</taxon>
        <taxon>Burkholderiales</taxon>
        <taxon>Comamonadaceae</taxon>
        <taxon>Comamonas</taxon>
    </lineage>
</organism>
<dbReference type="Pfam" id="PF18029">
    <property type="entry name" value="Glyoxalase_6"/>
    <property type="match status" value="1"/>
</dbReference>
<reference evidence="2 3" key="1">
    <citation type="journal article" date="2004" name="Appl. Environ. Microbiol.">
        <title>Mineralization of individual congeners of linear alkylbenzenesulfonate by defined pairs of heterotrophic bacteria.</title>
        <authorList>
            <person name="Schleheck D."/>
            <person name="Knepper T.P."/>
            <person name="Fischer K."/>
            <person name="Cook A.M."/>
        </authorList>
    </citation>
    <scope>NUCLEOTIDE SEQUENCE [LARGE SCALE GENOMIC DNA]</scope>
    <source>
        <strain evidence="3">DSM 14576 / KF-1</strain>
    </source>
</reference>
<dbReference type="EMBL" id="AAUJ02000001">
    <property type="protein sequence ID" value="EED69067.1"/>
    <property type="molecule type" value="Genomic_DNA"/>
</dbReference>
<dbReference type="Proteomes" id="UP000003039">
    <property type="component" value="Unassembled WGS sequence"/>
</dbReference>
<evidence type="ECO:0000313" key="2">
    <source>
        <dbReference type="EMBL" id="EED69067.1"/>
    </source>
</evidence>
<accession>B7WS13</accession>
<dbReference type="InterPro" id="IPR041581">
    <property type="entry name" value="Glyoxalase_6"/>
</dbReference>
<dbReference type="OrthoDB" id="9793039at2"/>
<comment type="caution">
    <text evidence="2">The sequence shown here is derived from an EMBL/GenBank/DDBJ whole genome shotgun (WGS) entry which is preliminary data.</text>
</comment>
<dbReference type="PANTHER" id="PTHR33993">
    <property type="entry name" value="GLYOXALASE-RELATED"/>
    <property type="match status" value="1"/>
</dbReference>
<protein>
    <recommendedName>
        <fullName evidence="1">VOC domain-containing protein</fullName>
    </recommendedName>
</protein>